<organism evidence="1 2">
    <name type="scientific">Tothia fuscella</name>
    <dbReference type="NCBI Taxonomy" id="1048955"/>
    <lineage>
        <taxon>Eukaryota</taxon>
        <taxon>Fungi</taxon>
        <taxon>Dikarya</taxon>
        <taxon>Ascomycota</taxon>
        <taxon>Pezizomycotina</taxon>
        <taxon>Dothideomycetes</taxon>
        <taxon>Pleosporomycetidae</taxon>
        <taxon>Venturiales</taxon>
        <taxon>Cylindrosympodiaceae</taxon>
        <taxon>Tothia</taxon>
    </lineage>
</organism>
<proteinExistence type="predicted"/>
<accession>A0A9P4NP75</accession>
<protein>
    <submittedName>
        <fullName evidence="1">Uncharacterized protein</fullName>
    </submittedName>
</protein>
<comment type="caution">
    <text evidence="1">The sequence shown here is derived from an EMBL/GenBank/DDBJ whole genome shotgun (WGS) entry which is preliminary data.</text>
</comment>
<evidence type="ECO:0000313" key="2">
    <source>
        <dbReference type="Proteomes" id="UP000800235"/>
    </source>
</evidence>
<keyword evidence="2" id="KW-1185">Reference proteome</keyword>
<evidence type="ECO:0000313" key="1">
    <source>
        <dbReference type="EMBL" id="KAF2429105.1"/>
    </source>
</evidence>
<dbReference type="Proteomes" id="UP000800235">
    <property type="component" value="Unassembled WGS sequence"/>
</dbReference>
<sequence>MPIIRGCVTALAKTTAETVFTISLPGRHRRGLESHPKGEGAVPAELRARDSLYSLVKLCYTGGRNRRRWAPSFPYLDGTVSPVPGSTLRDCGNTSLLHGHSIADPDVG</sequence>
<dbReference type="Gene3D" id="2.60.120.620">
    <property type="entry name" value="q2cbj1_9rhob like domain"/>
    <property type="match status" value="1"/>
</dbReference>
<gene>
    <name evidence="1" type="ORF">EJ08DRAFT_306935</name>
</gene>
<dbReference type="EMBL" id="MU007050">
    <property type="protein sequence ID" value="KAF2429105.1"/>
    <property type="molecule type" value="Genomic_DNA"/>
</dbReference>
<name>A0A9P4NP75_9PEZI</name>
<reference evidence="1" key="1">
    <citation type="journal article" date="2020" name="Stud. Mycol.">
        <title>101 Dothideomycetes genomes: a test case for predicting lifestyles and emergence of pathogens.</title>
        <authorList>
            <person name="Haridas S."/>
            <person name="Albert R."/>
            <person name="Binder M."/>
            <person name="Bloem J."/>
            <person name="Labutti K."/>
            <person name="Salamov A."/>
            <person name="Andreopoulos B."/>
            <person name="Baker S."/>
            <person name="Barry K."/>
            <person name="Bills G."/>
            <person name="Bluhm B."/>
            <person name="Cannon C."/>
            <person name="Castanera R."/>
            <person name="Culley D."/>
            <person name="Daum C."/>
            <person name="Ezra D."/>
            <person name="Gonzalez J."/>
            <person name="Henrissat B."/>
            <person name="Kuo A."/>
            <person name="Liang C."/>
            <person name="Lipzen A."/>
            <person name="Lutzoni F."/>
            <person name="Magnuson J."/>
            <person name="Mondo S."/>
            <person name="Nolan M."/>
            <person name="Ohm R."/>
            <person name="Pangilinan J."/>
            <person name="Park H.-J."/>
            <person name="Ramirez L."/>
            <person name="Alfaro M."/>
            <person name="Sun H."/>
            <person name="Tritt A."/>
            <person name="Yoshinaga Y."/>
            <person name="Zwiers L.-H."/>
            <person name="Turgeon B."/>
            <person name="Goodwin S."/>
            <person name="Spatafora J."/>
            <person name="Crous P."/>
            <person name="Grigoriev I."/>
        </authorList>
    </citation>
    <scope>NUCLEOTIDE SEQUENCE</scope>
    <source>
        <strain evidence="1">CBS 130266</strain>
    </source>
</reference>
<dbReference type="AlphaFoldDB" id="A0A9P4NP75"/>